<dbReference type="Gene3D" id="1.20.1250.20">
    <property type="entry name" value="MFS general substrate transporter like domains"/>
    <property type="match status" value="1"/>
</dbReference>
<organism evidence="9 10">
    <name type="scientific">Fonsecaea pedrosoi CBS 271.37</name>
    <dbReference type="NCBI Taxonomy" id="1442368"/>
    <lineage>
        <taxon>Eukaryota</taxon>
        <taxon>Fungi</taxon>
        <taxon>Dikarya</taxon>
        <taxon>Ascomycota</taxon>
        <taxon>Pezizomycotina</taxon>
        <taxon>Eurotiomycetes</taxon>
        <taxon>Chaetothyriomycetidae</taxon>
        <taxon>Chaetothyriales</taxon>
        <taxon>Herpotrichiellaceae</taxon>
        <taxon>Fonsecaea</taxon>
    </lineage>
</organism>
<feature type="transmembrane region" description="Helical" evidence="7">
    <location>
        <begin position="91"/>
        <end position="110"/>
    </location>
</feature>
<keyword evidence="4 7" id="KW-1133">Transmembrane helix</keyword>
<feature type="transmembrane region" description="Helical" evidence="7">
    <location>
        <begin position="52"/>
        <end position="71"/>
    </location>
</feature>
<feature type="transmembrane region" description="Helical" evidence="7">
    <location>
        <begin position="408"/>
        <end position="434"/>
    </location>
</feature>
<feature type="compositionally biased region" description="Polar residues" evidence="6">
    <location>
        <begin position="7"/>
        <end position="21"/>
    </location>
</feature>
<feature type="transmembrane region" description="Helical" evidence="7">
    <location>
        <begin position="446"/>
        <end position="466"/>
    </location>
</feature>
<dbReference type="GeneID" id="25309534"/>
<name>A0A0D2GAE0_9EURO</name>
<dbReference type="PROSITE" id="PS50850">
    <property type="entry name" value="MFS"/>
    <property type="match status" value="1"/>
</dbReference>
<dbReference type="Pfam" id="PF06609">
    <property type="entry name" value="TRI12"/>
    <property type="match status" value="1"/>
</dbReference>
<feature type="domain" description="Major facilitator superfamily (MFS) profile" evidence="8">
    <location>
        <begin position="52"/>
        <end position="559"/>
    </location>
</feature>
<dbReference type="InterPro" id="IPR020846">
    <property type="entry name" value="MFS_dom"/>
</dbReference>
<evidence type="ECO:0000256" key="4">
    <source>
        <dbReference type="ARBA" id="ARBA00022989"/>
    </source>
</evidence>
<keyword evidence="3 7" id="KW-0812">Transmembrane</keyword>
<evidence type="ECO:0000256" key="6">
    <source>
        <dbReference type="SAM" id="MobiDB-lite"/>
    </source>
</evidence>
<evidence type="ECO:0000313" key="9">
    <source>
        <dbReference type="EMBL" id="KIW77598.1"/>
    </source>
</evidence>
<feature type="transmembrane region" description="Helical" evidence="7">
    <location>
        <begin position="381"/>
        <end position="402"/>
    </location>
</feature>
<evidence type="ECO:0000256" key="1">
    <source>
        <dbReference type="ARBA" id="ARBA00004141"/>
    </source>
</evidence>
<evidence type="ECO:0000256" key="2">
    <source>
        <dbReference type="ARBA" id="ARBA00022448"/>
    </source>
</evidence>
<reference evidence="9 10" key="1">
    <citation type="submission" date="2015-01" db="EMBL/GenBank/DDBJ databases">
        <title>The Genome Sequence of Fonsecaea pedrosoi CBS 271.37.</title>
        <authorList>
            <consortium name="The Broad Institute Genomics Platform"/>
            <person name="Cuomo C."/>
            <person name="de Hoog S."/>
            <person name="Gorbushina A."/>
            <person name="Stielow B."/>
            <person name="Teixiera M."/>
            <person name="Abouelleil A."/>
            <person name="Chapman S.B."/>
            <person name="Priest M."/>
            <person name="Young S.K."/>
            <person name="Wortman J."/>
            <person name="Nusbaum C."/>
            <person name="Birren B."/>
        </authorList>
    </citation>
    <scope>NUCLEOTIDE SEQUENCE [LARGE SCALE GENOMIC DNA]</scope>
    <source>
        <strain evidence="9 10">CBS 271.37</strain>
    </source>
</reference>
<dbReference type="SUPFAM" id="SSF103473">
    <property type="entry name" value="MFS general substrate transporter"/>
    <property type="match status" value="1"/>
</dbReference>
<evidence type="ECO:0000259" key="8">
    <source>
        <dbReference type="PROSITE" id="PS50850"/>
    </source>
</evidence>
<dbReference type="OrthoDB" id="4161376at2759"/>
<gene>
    <name evidence="9" type="ORF">Z517_10044</name>
</gene>
<feature type="region of interest" description="Disordered" evidence="6">
    <location>
        <begin position="1"/>
        <end position="37"/>
    </location>
</feature>
<dbReference type="AlphaFoldDB" id="A0A0D2GAE0"/>
<feature type="transmembrane region" description="Helical" evidence="7">
    <location>
        <begin position="175"/>
        <end position="194"/>
    </location>
</feature>
<proteinExistence type="predicted"/>
<feature type="transmembrane region" description="Helical" evidence="7">
    <location>
        <begin position="206"/>
        <end position="227"/>
    </location>
</feature>
<feature type="transmembrane region" description="Helical" evidence="7">
    <location>
        <begin position="119"/>
        <end position="137"/>
    </location>
</feature>
<evidence type="ECO:0000313" key="10">
    <source>
        <dbReference type="Proteomes" id="UP000053029"/>
    </source>
</evidence>
<evidence type="ECO:0000256" key="3">
    <source>
        <dbReference type="ARBA" id="ARBA00022692"/>
    </source>
</evidence>
<dbReference type="RefSeq" id="XP_013281406.1">
    <property type="nucleotide sequence ID" value="XM_013425952.1"/>
</dbReference>
<keyword evidence="10" id="KW-1185">Reference proteome</keyword>
<protein>
    <recommendedName>
        <fullName evidence="8">Major facilitator superfamily (MFS) profile domain-containing protein</fullName>
    </recommendedName>
</protein>
<feature type="transmembrane region" description="Helical" evidence="7">
    <location>
        <begin position="535"/>
        <end position="554"/>
    </location>
</feature>
<feature type="transmembrane region" description="Helical" evidence="7">
    <location>
        <begin position="277"/>
        <end position="296"/>
    </location>
</feature>
<dbReference type="PANTHER" id="PTHR23501:SF109">
    <property type="entry name" value="MAJOR FACILITATOR SUPERFAMILY (MFS) PROFILE DOMAIN-CONTAINING PROTEIN-RELATED"/>
    <property type="match status" value="1"/>
</dbReference>
<dbReference type="EMBL" id="KN846974">
    <property type="protein sequence ID" value="KIW77598.1"/>
    <property type="molecule type" value="Genomic_DNA"/>
</dbReference>
<feature type="transmembrane region" description="Helical" evidence="7">
    <location>
        <begin position="143"/>
        <end position="163"/>
    </location>
</feature>
<dbReference type="Proteomes" id="UP000053029">
    <property type="component" value="Unassembled WGS sequence"/>
</dbReference>
<feature type="transmembrane region" description="Helical" evidence="7">
    <location>
        <begin position="316"/>
        <end position="337"/>
    </location>
</feature>
<evidence type="ECO:0000256" key="5">
    <source>
        <dbReference type="ARBA" id="ARBA00023136"/>
    </source>
</evidence>
<feature type="transmembrane region" description="Helical" evidence="7">
    <location>
        <begin position="248"/>
        <end position="265"/>
    </location>
</feature>
<feature type="compositionally biased region" description="Basic and acidic residues" evidence="6">
    <location>
        <begin position="22"/>
        <end position="37"/>
    </location>
</feature>
<dbReference type="InterPro" id="IPR036259">
    <property type="entry name" value="MFS_trans_sf"/>
</dbReference>
<accession>A0A0D2GAE0</accession>
<dbReference type="HOGENOM" id="CLU_000960_25_3_1"/>
<dbReference type="InterPro" id="IPR010573">
    <property type="entry name" value="MFS_Str1/Tri12-like"/>
</dbReference>
<dbReference type="GO" id="GO:0022857">
    <property type="term" value="F:transmembrane transporter activity"/>
    <property type="evidence" value="ECO:0007669"/>
    <property type="project" value="InterPro"/>
</dbReference>
<keyword evidence="5 7" id="KW-0472">Membrane</keyword>
<evidence type="ECO:0000256" key="7">
    <source>
        <dbReference type="SAM" id="Phobius"/>
    </source>
</evidence>
<keyword evidence="2" id="KW-0813">Transport</keyword>
<dbReference type="VEuPathDB" id="FungiDB:Z517_10044"/>
<dbReference type="GO" id="GO:0005886">
    <property type="term" value="C:plasma membrane"/>
    <property type="evidence" value="ECO:0007669"/>
    <property type="project" value="TreeGrafter"/>
</dbReference>
<dbReference type="PANTHER" id="PTHR23501">
    <property type="entry name" value="MAJOR FACILITATOR SUPERFAMILY"/>
    <property type="match status" value="1"/>
</dbReference>
<sequence>MEEKLSKQASEVGTMEQQLETTTKDKDGEHEHNVVIKGDDSDGKLDWSVRAFVAYLSLCFVYTGSQMPLYFCAGGTSYIIEDIGGSTTSSWLPVAYTLSAAIPIPFTGYLQDIFGRRPIALASTVLVIVGSIIMGTAHSFGQAVVAMTLCGIGAGVAELSALAGITEVVPIRARGYSVAIMTAIATPLGPYVLYCQLLATRATWRWGFWIVCIYQGIALVGVALLYFPSKHSRLVGLRRRDIIRDIDYIGGLLSLAGLTLLLVALQNGGYLHPWKSAAVLAPLITGIFGLVAFVVWEMRFAKVPIAPPELFRRRVIRMAFIISFIAGMNFYSLTNFAPTYFSSVYPADPILVGGRGAGMPTANIFGAVFGNWFISRFPKYARWSIAASCITMTAFIGSIAAGNPTNPGFVTAATVVAGFAVGGLIVPAATIATIACPDDMIATTAALTLAVRAIGGSIGFTIYYNIFVNKLNAKLPAEIATYAIQAGLPVDSATEFVTTLLTNPASLTTVNGVNSTIIAAGALGSQWAFADSLKYIFYTSIPFGVLAIVAAFFLGDIVPYMTNRIVATLNH</sequence>
<dbReference type="Gene3D" id="1.20.1720.10">
    <property type="entry name" value="Multidrug resistance protein D"/>
    <property type="match status" value="1"/>
</dbReference>
<feature type="transmembrane region" description="Helical" evidence="7">
    <location>
        <begin position="357"/>
        <end position="374"/>
    </location>
</feature>
<comment type="subcellular location">
    <subcellularLocation>
        <location evidence="1">Membrane</location>
        <topology evidence="1">Multi-pass membrane protein</topology>
    </subcellularLocation>
</comment>